<feature type="compositionally biased region" description="Pro residues" evidence="1">
    <location>
        <begin position="189"/>
        <end position="203"/>
    </location>
</feature>
<evidence type="ECO:0000256" key="1">
    <source>
        <dbReference type="SAM" id="MobiDB-lite"/>
    </source>
</evidence>
<evidence type="ECO:0000313" key="2">
    <source>
        <dbReference type="Proteomes" id="UP001652581"/>
    </source>
</evidence>
<proteinExistence type="predicted"/>
<dbReference type="Proteomes" id="UP001652581">
    <property type="component" value="Unplaced"/>
</dbReference>
<reference evidence="3" key="1">
    <citation type="submission" date="2025-08" db="UniProtKB">
        <authorList>
            <consortium name="RefSeq"/>
        </authorList>
    </citation>
    <scope>IDENTIFICATION</scope>
</reference>
<feature type="region of interest" description="Disordered" evidence="1">
    <location>
        <begin position="176"/>
        <end position="208"/>
    </location>
</feature>
<name>A0ABM5CYL6_VICPA</name>
<gene>
    <name evidence="3" type="primary">LOC140694379</name>
</gene>
<sequence>MAGTGHVFSGGARSQQVLGGGAHAHSATAVVGVLPEGDAPFPRGGAGGATAASGPRGPRSCRRRTLLARCLRFWASLSFEEGGVLSEFRRCSDWPSGSVGVSFGVLVGDGELRASFYSAVLLLLGLFLKRPSFSSSDGWTSVDSSRFSTLRKDFKRREDSQKSTISSRTAAVFELPIRSGRNTPHPHLKPPSPPPQPPAPPSSPALGAVVEHGGMLAGWSLVGVRVVKETRKQTTVARG</sequence>
<protein>
    <submittedName>
        <fullName evidence="3">Uncharacterized protein</fullName>
    </submittedName>
</protein>
<organism evidence="2 3">
    <name type="scientific">Vicugna pacos</name>
    <name type="common">Alpaca</name>
    <name type="synonym">Lama pacos</name>
    <dbReference type="NCBI Taxonomy" id="30538"/>
    <lineage>
        <taxon>Eukaryota</taxon>
        <taxon>Metazoa</taxon>
        <taxon>Chordata</taxon>
        <taxon>Craniata</taxon>
        <taxon>Vertebrata</taxon>
        <taxon>Euteleostomi</taxon>
        <taxon>Mammalia</taxon>
        <taxon>Eutheria</taxon>
        <taxon>Laurasiatheria</taxon>
        <taxon>Artiodactyla</taxon>
        <taxon>Tylopoda</taxon>
        <taxon>Camelidae</taxon>
        <taxon>Vicugna</taxon>
    </lineage>
</organism>
<dbReference type="GeneID" id="140694379"/>
<keyword evidence="2" id="KW-1185">Reference proteome</keyword>
<evidence type="ECO:0000313" key="3">
    <source>
        <dbReference type="RefSeq" id="XP_072813749.1"/>
    </source>
</evidence>
<accession>A0ABM5CYL6</accession>
<dbReference type="RefSeq" id="XP_072813749.1">
    <property type="nucleotide sequence ID" value="XM_072957648.1"/>
</dbReference>